<dbReference type="InterPro" id="IPR020568">
    <property type="entry name" value="Ribosomal_Su5_D2-typ_SF"/>
</dbReference>
<comment type="pathway">
    <text evidence="3 12">Glycolipid biosynthesis; lipid IV(A) biosynthesis; lipid IV(A) from (3R)-3-hydroxytetradecanoyl-[acyl-carrier-protein] and UDP-N-acetyl-alpha-D-glucosamine: step 2/6.</text>
</comment>
<evidence type="ECO:0000256" key="8">
    <source>
        <dbReference type="ARBA" id="ARBA00022801"/>
    </source>
</evidence>
<dbReference type="AlphaFoldDB" id="A0A182CZ71"/>
<dbReference type="OrthoDB" id="9802746at2"/>
<evidence type="ECO:0000256" key="1">
    <source>
        <dbReference type="ARBA" id="ARBA00001947"/>
    </source>
</evidence>
<dbReference type="EMBL" id="AP014854">
    <property type="protein sequence ID" value="BAR98525.1"/>
    <property type="molecule type" value="Genomic_DNA"/>
</dbReference>
<dbReference type="GO" id="GO:0016020">
    <property type="term" value="C:membrane"/>
    <property type="evidence" value="ECO:0007669"/>
    <property type="project" value="GOC"/>
</dbReference>
<proteinExistence type="inferred from homology"/>
<keyword evidence="9 12" id="KW-0862">Zinc</keyword>
<dbReference type="GO" id="GO:0103117">
    <property type="term" value="F:UDP-3-O-acyl-N-acetylglucosamine deacetylase activity"/>
    <property type="evidence" value="ECO:0007669"/>
    <property type="project" value="UniProtKB-UniRule"/>
</dbReference>
<dbReference type="RefSeq" id="WP_055036209.1">
    <property type="nucleotide sequence ID" value="NZ_AP014854.2"/>
</dbReference>
<evidence type="ECO:0000256" key="12">
    <source>
        <dbReference type="HAMAP-Rule" id="MF_00388"/>
    </source>
</evidence>
<dbReference type="GO" id="GO:0009245">
    <property type="term" value="P:lipid A biosynthetic process"/>
    <property type="evidence" value="ECO:0007669"/>
    <property type="project" value="UniProtKB-UniRule"/>
</dbReference>
<dbReference type="PANTHER" id="PTHR33694">
    <property type="entry name" value="UDP-3-O-ACYL-N-ACETYLGLUCOSAMINE DEACETYLASE 1, MITOCHONDRIAL-RELATED"/>
    <property type="match status" value="1"/>
</dbReference>
<name>A0A182CZ71_BLAVI</name>
<feature type="binding site" evidence="12">
    <location>
        <position position="243"/>
    </location>
    <ligand>
        <name>Zn(2+)</name>
        <dbReference type="ChEBI" id="CHEBI:29105"/>
    </ligand>
</feature>
<evidence type="ECO:0000256" key="6">
    <source>
        <dbReference type="ARBA" id="ARBA00022556"/>
    </source>
</evidence>
<dbReference type="Pfam" id="PF03331">
    <property type="entry name" value="LpxC"/>
    <property type="match status" value="1"/>
</dbReference>
<dbReference type="PANTHER" id="PTHR33694:SF1">
    <property type="entry name" value="UDP-3-O-ACYL-N-ACETYLGLUCOSAMINE DEACETYLASE 1, MITOCHONDRIAL-RELATED"/>
    <property type="match status" value="1"/>
</dbReference>
<dbReference type="EC" id="3.5.1.108" evidence="4 12"/>
<keyword evidence="7 12" id="KW-0479">Metal-binding</keyword>
<comment type="similarity">
    <text evidence="12">Belongs to the LpxC family.</text>
</comment>
<comment type="function">
    <text evidence="2 12">Catalyzes the hydrolysis of UDP-3-O-myristoyl-N-acetylglucosamine to form UDP-3-O-myristoylglucosamine and acetate, the committed step in lipid A biosynthesis.</text>
</comment>
<evidence type="ECO:0000256" key="9">
    <source>
        <dbReference type="ARBA" id="ARBA00022833"/>
    </source>
</evidence>
<comment type="cofactor">
    <cofactor evidence="1 12">
        <name>Zn(2+)</name>
        <dbReference type="ChEBI" id="CHEBI:29105"/>
    </cofactor>
</comment>
<dbReference type="Gene3D" id="3.30.1700.10">
    <property type="entry name" value="lpxc deacetylase, domain 2"/>
    <property type="match status" value="1"/>
</dbReference>
<accession>A0A182CZ71</accession>
<gene>
    <name evidence="12" type="primary">lpxC</name>
    <name evidence="13" type="ORF">BV133_932</name>
</gene>
<dbReference type="SUPFAM" id="SSF54211">
    <property type="entry name" value="Ribosomal protein S5 domain 2-like"/>
    <property type="match status" value="2"/>
</dbReference>
<protein>
    <recommendedName>
        <fullName evidence="4 12">UDP-3-O-acyl-N-acetylglucosamine deacetylase</fullName>
        <shortName evidence="12">UDP-3-O-acyl-GlcNAc deacetylase</shortName>
        <ecNumber evidence="4 12">3.5.1.108</ecNumber>
    </recommendedName>
    <alternativeName>
        <fullName evidence="12">UDP-3-O-[R-3-hydroxymyristoyl]-N-acetylglucosamine deacetylase</fullName>
    </alternativeName>
</protein>
<reference evidence="13" key="1">
    <citation type="journal article" date="2015" name="Genome Announc.">
        <title>Complete Genome Sequence of the Bacteriochlorophyll b-Producing Photosynthetic Bacterium Blastochloris viridis.</title>
        <authorList>
            <person name="Tsukatani Y."/>
            <person name="Hirose Y."/>
            <person name="Harada J."/>
            <person name="Misawa N."/>
            <person name="Mori K."/>
            <person name="Inoue K."/>
            <person name="Tamiaki H."/>
        </authorList>
    </citation>
    <scope>NUCLEOTIDE SEQUENCE [LARGE SCALE GENOMIC DNA]</scope>
    <source>
        <strain evidence="13">DSM 133</strain>
    </source>
</reference>
<feature type="active site" description="Proton donor" evidence="12">
    <location>
        <position position="266"/>
    </location>
</feature>
<dbReference type="UniPathway" id="UPA00359">
    <property type="reaction ID" value="UER00478"/>
</dbReference>
<evidence type="ECO:0000256" key="10">
    <source>
        <dbReference type="ARBA" id="ARBA00023098"/>
    </source>
</evidence>
<feature type="binding site" evidence="12">
    <location>
        <position position="81"/>
    </location>
    <ligand>
        <name>Zn(2+)</name>
        <dbReference type="ChEBI" id="CHEBI:29105"/>
    </ligand>
</feature>
<keyword evidence="5 12" id="KW-0444">Lipid biosynthesis</keyword>
<dbReference type="InterPro" id="IPR004463">
    <property type="entry name" value="UDP-acyl_GlcNac_deAcase"/>
</dbReference>
<keyword evidence="6 12" id="KW-0441">Lipid A biosynthesis</keyword>
<dbReference type="HAMAP" id="MF_00388">
    <property type="entry name" value="LpxC"/>
    <property type="match status" value="1"/>
</dbReference>
<evidence type="ECO:0000256" key="2">
    <source>
        <dbReference type="ARBA" id="ARBA00002923"/>
    </source>
</evidence>
<sequence>MKADRQTTVRDRIVLTGFGVHSGSLATLSLLPADAGSGVVFVRSGEDGERSVKVGPDAVNATELATVLGDSSGAVVATVEHLMSTLSALGVDNVICEIDGPEVPIMDGSAGAFVEAIDQVGLRTLTKARRYIKVLKPIKVMMGRGWGELRPRDGGFRVETEIDFDNPLIGRQSFAGDVGPAMFRRDLARARTFGFLSDVTRLWSAGYALGASLDNTLVVGDDRVLNQDGLRYADEFVRHKALDAIGDLAMAGAPLIGLYRSYCGGHRLNHMVLRALLADASAWCWTDKPVEHAAAPRRAYAGRGAELAMPAFRADHS</sequence>
<dbReference type="NCBIfam" id="TIGR00325">
    <property type="entry name" value="lpxC"/>
    <property type="match status" value="1"/>
</dbReference>
<keyword evidence="10 12" id="KW-0443">Lipid metabolism</keyword>
<dbReference type="GO" id="GO:0046872">
    <property type="term" value="F:metal ion binding"/>
    <property type="evidence" value="ECO:0007669"/>
    <property type="project" value="UniProtKB-KW"/>
</dbReference>
<organism evidence="13">
    <name type="scientific">Blastochloris viridis</name>
    <name type="common">Rhodopseudomonas viridis</name>
    <dbReference type="NCBI Taxonomy" id="1079"/>
    <lineage>
        <taxon>Bacteria</taxon>
        <taxon>Pseudomonadati</taxon>
        <taxon>Pseudomonadota</taxon>
        <taxon>Alphaproteobacteria</taxon>
        <taxon>Hyphomicrobiales</taxon>
        <taxon>Blastochloridaceae</taxon>
        <taxon>Blastochloris</taxon>
    </lineage>
</organism>
<comment type="catalytic activity">
    <reaction evidence="11 12">
        <text>a UDP-3-O-[(3R)-3-hydroxyacyl]-N-acetyl-alpha-D-glucosamine + H2O = a UDP-3-O-[(3R)-3-hydroxyacyl]-alpha-D-glucosamine + acetate</text>
        <dbReference type="Rhea" id="RHEA:67816"/>
        <dbReference type="ChEBI" id="CHEBI:15377"/>
        <dbReference type="ChEBI" id="CHEBI:30089"/>
        <dbReference type="ChEBI" id="CHEBI:137740"/>
        <dbReference type="ChEBI" id="CHEBI:173225"/>
        <dbReference type="EC" id="3.5.1.108"/>
    </reaction>
</comment>
<dbReference type="PATRIC" id="fig|1079.8.peg.962"/>
<evidence type="ECO:0000313" key="13">
    <source>
        <dbReference type="EMBL" id="BAR98525.1"/>
    </source>
</evidence>
<evidence type="ECO:0000256" key="4">
    <source>
        <dbReference type="ARBA" id="ARBA00012745"/>
    </source>
</evidence>
<dbReference type="Gene3D" id="3.30.230.20">
    <property type="entry name" value="lpxc deacetylase, domain 1"/>
    <property type="match status" value="1"/>
</dbReference>
<feature type="binding site" evidence="12">
    <location>
        <position position="239"/>
    </location>
    <ligand>
        <name>Zn(2+)</name>
        <dbReference type="ChEBI" id="CHEBI:29105"/>
    </ligand>
</feature>
<evidence type="ECO:0000256" key="3">
    <source>
        <dbReference type="ARBA" id="ARBA00005002"/>
    </source>
</evidence>
<keyword evidence="8 12" id="KW-0378">Hydrolase</keyword>
<evidence type="ECO:0000256" key="5">
    <source>
        <dbReference type="ARBA" id="ARBA00022516"/>
    </source>
</evidence>
<evidence type="ECO:0000256" key="11">
    <source>
        <dbReference type="ARBA" id="ARBA00024535"/>
    </source>
</evidence>
<dbReference type="InterPro" id="IPR011334">
    <property type="entry name" value="UDP-acyl_GlcNac_deAcase_C"/>
</dbReference>
<dbReference type="InterPro" id="IPR015870">
    <property type="entry name" value="UDP-acyl_N-AcGlcN_deAcase_N"/>
</dbReference>
<evidence type="ECO:0000256" key="7">
    <source>
        <dbReference type="ARBA" id="ARBA00022723"/>
    </source>
</evidence>